<evidence type="ECO:0000256" key="9">
    <source>
        <dbReference type="ARBA" id="ARBA00023146"/>
    </source>
</evidence>
<accession>A0A059EZS8</accession>
<dbReference type="SUPFAM" id="SSF50677">
    <property type="entry name" value="ValRS/IleRS/LeuRS editing domain"/>
    <property type="match status" value="1"/>
</dbReference>
<dbReference type="VEuPathDB" id="MicrosporidiaDB:H312_02339"/>
<dbReference type="PROSITE" id="PS00178">
    <property type="entry name" value="AA_TRNA_LIGASE_I"/>
    <property type="match status" value="1"/>
</dbReference>
<dbReference type="GO" id="GO:0004822">
    <property type="term" value="F:isoleucine-tRNA ligase activity"/>
    <property type="evidence" value="ECO:0007669"/>
    <property type="project" value="UniProtKB-EC"/>
</dbReference>
<dbReference type="Gene3D" id="3.40.50.620">
    <property type="entry name" value="HUPs"/>
    <property type="match status" value="2"/>
</dbReference>
<keyword evidence="9 13" id="KW-0030">Aminoacyl-tRNA synthetase</keyword>
<keyword evidence="5 13" id="KW-0436">Ligase</keyword>
<dbReference type="InterPro" id="IPR009008">
    <property type="entry name" value="Val/Leu/Ile-tRNA-synth_edit"/>
</dbReference>
<dbReference type="OrthoDB" id="1706657at2759"/>
<dbReference type="GO" id="GO:0006428">
    <property type="term" value="P:isoleucyl-tRNA aminoacylation"/>
    <property type="evidence" value="ECO:0007669"/>
    <property type="project" value="EnsemblFungi"/>
</dbReference>
<dbReference type="SUPFAM" id="SSF52374">
    <property type="entry name" value="Nucleotidylyl transferase"/>
    <property type="match status" value="1"/>
</dbReference>
<dbReference type="EC" id="6.1.1.5" evidence="3"/>
<comment type="subcellular location">
    <subcellularLocation>
        <location evidence="1">Cytoplasm</location>
    </subcellularLocation>
</comment>
<keyword evidence="8 13" id="KW-0648">Protein biosynthesis</keyword>
<evidence type="ECO:0000256" key="2">
    <source>
        <dbReference type="ARBA" id="ARBA00005594"/>
    </source>
</evidence>
<evidence type="ECO:0000256" key="4">
    <source>
        <dbReference type="ARBA" id="ARBA00022490"/>
    </source>
</evidence>
<feature type="domain" description="Methionyl/Valyl/Leucyl/Isoleucyl-tRNA synthetase anticodon-binding" evidence="15">
    <location>
        <begin position="664"/>
        <end position="797"/>
    </location>
</feature>
<dbReference type="Pfam" id="PF08264">
    <property type="entry name" value="Anticodon_1"/>
    <property type="match status" value="1"/>
</dbReference>
<dbReference type="FunFam" id="3.40.50.620:FF:000023">
    <property type="entry name" value="Isoleucyl-tRNA synthetase,cytoplasmic"/>
    <property type="match status" value="1"/>
</dbReference>
<evidence type="ECO:0000256" key="10">
    <source>
        <dbReference type="ARBA" id="ARBA00032665"/>
    </source>
</evidence>
<dbReference type="Pfam" id="PF00133">
    <property type="entry name" value="tRNA-synt_1"/>
    <property type="match status" value="1"/>
</dbReference>
<dbReference type="InterPro" id="IPR002301">
    <property type="entry name" value="Ile-tRNA-ligase"/>
</dbReference>
<keyword evidence="6 13" id="KW-0547">Nucleotide-binding</keyword>
<evidence type="ECO:0000256" key="8">
    <source>
        <dbReference type="ARBA" id="ARBA00022917"/>
    </source>
</evidence>
<keyword evidence="17" id="KW-1185">Reference proteome</keyword>
<dbReference type="GO" id="GO:1990825">
    <property type="term" value="F:sequence-specific mRNA binding"/>
    <property type="evidence" value="ECO:0007669"/>
    <property type="project" value="EnsemblFungi"/>
</dbReference>
<evidence type="ECO:0000256" key="1">
    <source>
        <dbReference type="ARBA" id="ARBA00004496"/>
    </source>
</evidence>
<evidence type="ECO:0000259" key="15">
    <source>
        <dbReference type="Pfam" id="PF08264"/>
    </source>
</evidence>
<evidence type="ECO:0000313" key="16">
    <source>
        <dbReference type="EMBL" id="KCZ80249.1"/>
    </source>
</evidence>
<name>A0A059EZS8_9MICR</name>
<evidence type="ECO:0000256" key="11">
    <source>
        <dbReference type="ARBA" id="ARBA00048359"/>
    </source>
</evidence>
<reference evidence="17" key="1">
    <citation type="submission" date="2013-02" db="EMBL/GenBank/DDBJ databases">
        <authorList>
            <consortium name="The Broad Institute Genome Sequencing Platform"/>
            <person name="Cuomo C."/>
            <person name="Becnel J."/>
            <person name="Sanscrainte N."/>
            <person name="Walker B."/>
            <person name="Young S.K."/>
            <person name="Zeng Q."/>
            <person name="Gargeya S."/>
            <person name="Fitzgerald M."/>
            <person name="Haas B."/>
            <person name="Abouelleil A."/>
            <person name="Alvarado L."/>
            <person name="Arachchi H.M."/>
            <person name="Berlin A.M."/>
            <person name="Chapman S.B."/>
            <person name="Dewar J."/>
            <person name="Goldberg J."/>
            <person name="Griggs A."/>
            <person name="Gujja S."/>
            <person name="Hansen M."/>
            <person name="Howarth C."/>
            <person name="Imamovic A."/>
            <person name="Larimer J."/>
            <person name="McCowan C."/>
            <person name="Murphy C."/>
            <person name="Neiman D."/>
            <person name="Pearson M."/>
            <person name="Priest M."/>
            <person name="Roberts A."/>
            <person name="Saif S."/>
            <person name="Shea T."/>
            <person name="Sisk P."/>
            <person name="Sykes S."/>
            <person name="Wortman J."/>
            <person name="Nusbaum C."/>
            <person name="Birren B."/>
        </authorList>
    </citation>
    <scope>NUCLEOTIDE SEQUENCE [LARGE SCALE GENOMIC DNA]</scope>
    <source>
        <strain evidence="17">PRA339</strain>
    </source>
</reference>
<sequence>MHKKVEFPKIEEEIIKLWNENKAFEKSKEISKDRPEYVFYDGPPFATGLPHYGHILSGTVKDTIARFYFMQGYQMEKKFGWDCHGLPVEYEIDQKLNITTRKEVFDMGIAKYNAECKNIVLKYTKDWEIVVERMGRWIDFDGYKTMDLGFMESVWHIFSLLYKKDKVYKGHRVMPYSTACSTPLSNFEANQNYKEVSDPSILVSFPLLMNDLSENDEVNLVAWTTTPWTLPSNLALLVNKDFKYSIFRINNNPPLYVMLKERVSFYFKEFEEIKTIKGSDLLMKEYKPCFNHFTSFREKGFFRVFHANFVSKEDGTGIVHCAPGFGEDDYNTLVENNLITQNEEVPCPIDEKGKFTSEVKEYEGIYIKDADKLIINDLRERILQKGKIKHRYPFCWRSDTPLLYKLVPNWFIKVKEETQNLLKNNLLINWVPENVKYKKFHNWLSCAKDWSISRNRFWGTPIPLWECDNDFICIGSVKELEELSGVKVNDLHREFIDDIVIIKDNKTYKRVDEVFDCWFESGSMPYAQKHYPHNEIKLPADFIGEGVDQTRGWFYTLHVISTILFDTPAFKNCVVNGIVLAEDGKKMSKRLKNYPDPLDMFNKYGADAIRLYLISSPVVMAENLNFCEKGVNEIVKCLLLPWYYSLDYYKDCLSGKNSSKLVMDDWLMNEFNTFMYKVYEDVKKYHLSKVYDYAINFIDHLSNWYIRMNRHELKQDAILLGNVLLKFSIVMAPFVPFFSEYCYQAIKNRNEFFSVHFENALSYKEISDHPFDHAKKVIEAMRNLRETNNISLKTTLKEGIIICEESLENILKEYVSVIKKECSLIDVTFKRECNYEYKVSVKPNFYELKKKEGMKEKIKLINDLSDKEIINLLNNLKITKDSFDIEINEVIYNKEILNAGCYGNFNNFSIILDTHLTPDLLEMKLGREFNSALQKIRKKASLEPEDSVLVFVNNKTVREIVSKHYDIKFTTTSADNYIIEEEIGIDDYKILVQLFEGE</sequence>
<dbReference type="EMBL" id="KK365192">
    <property type="protein sequence ID" value="KCZ80249.1"/>
    <property type="molecule type" value="Genomic_DNA"/>
</dbReference>
<dbReference type="STRING" id="1288291.A0A059EZS8"/>
<comment type="similarity">
    <text evidence="2 13">Belongs to the class-I aminoacyl-tRNA synthetase family.</text>
</comment>
<dbReference type="AlphaFoldDB" id="A0A059EZS8"/>
<evidence type="ECO:0000259" key="14">
    <source>
        <dbReference type="Pfam" id="PF00133"/>
    </source>
</evidence>
<keyword evidence="7 13" id="KW-0067">ATP-binding</keyword>
<evidence type="ECO:0000256" key="3">
    <source>
        <dbReference type="ARBA" id="ARBA00013165"/>
    </source>
</evidence>
<dbReference type="InterPro" id="IPR002300">
    <property type="entry name" value="aa-tRNA-synth_Ia"/>
</dbReference>
<evidence type="ECO:0000256" key="5">
    <source>
        <dbReference type="ARBA" id="ARBA00022598"/>
    </source>
</evidence>
<dbReference type="PRINTS" id="PR00984">
    <property type="entry name" value="TRNASYNTHILE"/>
</dbReference>
<reference evidence="16 17" key="2">
    <citation type="submission" date="2014-03" db="EMBL/GenBank/DDBJ databases">
        <title>The Genome Sequence of Anncaliia algerae insect isolate PRA339.</title>
        <authorList>
            <consortium name="The Broad Institute Genome Sequencing Platform"/>
            <consortium name="The Broad Institute Genome Sequencing Center for Infectious Disease"/>
            <person name="Cuomo C."/>
            <person name="Becnel J."/>
            <person name="Sanscrainte N."/>
            <person name="Walker B."/>
            <person name="Young S.K."/>
            <person name="Zeng Q."/>
            <person name="Gargeya S."/>
            <person name="Fitzgerald M."/>
            <person name="Haas B."/>
            <person name="Abouelleil A."/>
            <person name="Alvarado L."/>
            <person name="Arachchi H.M."/>
            <person name="Berlin A.M."/>
            <person name="Chapman S.B."/>
            <person name="Dewar J."/>
            <person name="Goldberg J."/>
            <person name="Griggs A."/>
            <person name="Gujja S."/>
            <person name="Hansen M."/>
            <person name="Howarth C."/>
            <person name="Imamovic A."/>
            <person name="Larimer J."/>
            <person name="McCowan C."/>
            <person name="Murphy C."/>
            <person name="Neiman D."/>
            <person name="Pearson M."/>
            <person name="Priest M."/>
            <person name="Roberts A."/>
            <person name="Saif S."/>
            <person name="Shea T."/>
            <person name="Sisk P."/>
            <person name="Sykes S."/>
            <person name="Wortman J."/>
            <person name="Nusbaum C."/>
            <person name="Birren B."/>
        </authorList>
    </citation>
    <scope>NUCLEOTIDE SEQUENCE [LARGE SCALE GENOMIC DNA]</scope>
    <source>
        <strain evidence="16 17">PRA339</strain>
    </source>
</reference>
<evidence type="ECO:0000256" key="6">
    <source>
        <dbReference type="ARBA" id="ARBA00022741"/>
    </source>
</evidence>
<dbReference type="GO" id="GO:0002161">
    <property type="term" value="F:aminoacyl-tRNA deacylase activity"/>
    <property type="evidence" value="ECO:0007669"/>
    <property type="project" value="InterPro"/>
</dbReference>
<comment type="catalytic activity">
    <reaction evidence="11">
        <text>tRNA(Ile) + L-isoleucine + ATP = L-isoleucyl-tRNA(Ile) + AMP + diphosphate</text>
        <dbReference type="Rhea" id="RHEA:11060"/>
        <dbReference type="Rhea" id="RHEA-COMP:9666"/>
        <dbReference type="Rhea" id="RHEA-COMP:9695"/>
        <dbReference type="ChEBI" id="CHEBI:30616"/>
        <dbReference type="ChEBI" id="CHEBI:33019"/>
        <dbReference type="ChEBI" id="CHEBI:58045"/>
        <dbReference type="ChEBI" id="CHEBI:78442"/>
        <dbReference type="ChEBI" id="CHEBI:78528"/>
        <dbReference type="ChEBI" id="CHEBI:456215"/>
        <dbReference type="EC" id="6.1.1.5"/>
    </reaction>
</comment>
<proteinExistence type="inferred from homology"/>
<evidence type="ECO:0000256" key="13">
    <source>
        <dbReference type="RuleBase" id="RU363035"/>
    </source>
</evidence>
<dbReference type="HOGENOM" id="CLU_001493_1_1_1"/>
<dbReference type="InterPro" id="IPR014729">
    <property type="entry name" value="Rossmann-like_a/b/a_fold"/>
</dbReference>
<keyword evidence="4" id="KW-0963">Cytoplasm</keyword>
<dbReference type="Gene3D" id="1.10.730.10">
    <property type="entry name" value="Isoleucyl-tRNA Synthetase, Domain 1"/>
    <property type="match status" value="1"/>
</dbReference>
<dbReference type="InterPro" id="IPR023586">
    <property type="entry name" value="Ile-tRNA-ligase_type2"/>
</dbReference>
<evidence type="ECO:0000313" key="17">
    <source>
        <dbReference type="Proteomes" id="UP000030655"/>
    </source>
</evidence>
<organism evidence="16 17">
    <name type="scientific">Anncaliia algerae PRA339</name>
    <dbReference type="NCBI Taxonomy" id="1288291"/>
    <lineage>
        <taxon>Eukaryota</taxon>
        <taxon>Fungi</taxon>
        <taxon>Fungi incertae sedis</taxon>
        <taxon>Microsporidia</taxon>
        <taxon>Tubulinosematoidea</taxon>
        <taxon>Tubulinosematidae</taxon>
        <taxon>Anncaliia</taxon>
    </lineage>
</organism>
<dbReference type="InterPro" id="IPR001412">
    <property type="entry name" value="aa-tRNA-synth_I_CS"/>
</dbReference>
<dbReference type="SUPFAM" id="SSF47323">
    <property type="entry name" value="Anticodon-binding domain of a subclass of class I aminoacyl-tRNA synthetases"/>
    <property type="match status" value="1"/>
</dbReference>
<dbReference type="InterPro" id="IPR009080">
    <property type="entry name" value="tRNAsynth_Ia_anticodon-bd"/>
</dbReference>
<evidence type="ECO:0000256" key="7">
    <source>
        <dbReference type="ARBA" id="ARBA00022840"/>
    </source>
</evidence>
<dbReference type="GO" id="GO:0005829">
    <property type="term" value="C:cytosol"/>
    <property type="evidence" value="ECO:0007669"/>
    <property type="project" value="EnsemblFungi"/>
</dbReference>
<dbReference type="Pfam" id="PF19302">
    <property type="entry name" value="DUF5915"/>
    <property type="match status" value="1"/>
</dbReference>
<protein>
    <recommendedName>
        <fullName evidence="12">Probable isoleucine--tRNA ligase, cytoplasmic</fullName>
        <ecNumber evidence="3">6.1.1.5</ecNumber>
    </recommendedName>
    <alternativeName>
        <fullName evidence="10">Isoleucyl-tRNA synthetase</fullName>
    </alternativeName>
</protein>
<dbReference type="Proteomes" id="UP000030655">
    <property type="component" value="Unassembled WGS sequence"/>
</dbReference>
<dbReference type="InterPro" id="IPR013155">
    <property type="entry name" value="M/V/L/I-tRNA-synth_anticd-bd"/>
</dbReference>
<gene>
    <name evidence="16" type="ORF">H312_02339</name>
</gene>
<dbReference type="PANTHER" id="PTHR42780:SF1">
    <property type="entry name" value="ISOLEUCINE--TRNA LIGASE, CYTOPLASMIC"/>
    <property type="match status" value="1"/>
</dbReference>
<dbReference type="NCBIfam" id="TIGR00392">
    <property type="entry name" value="ileS"/>
    <property type="match status" value="1"/>
</dbReference>
<dbReference type="PANTHER" id="PTHR42780">
    <property type="entry name" value="SOLEUCYL-TRNA SYNTHETASE"/>
    <property type="match status" value="1"/>
</dbReference>
<evidence type="ECO:0000256" key="12">
    <source>
        <dbReference type="ARBA" id="ARBA00072822"/>
    </source>
</evidence>
<dbReference type="GO" id="GO:0005524">
    <property type="term" value="F:ATP binding"/>
    <property type="evidence" value="ECO:0007669"/>
    <property type="project" value="UniProtKB-KW"/>
</dbReference>
<feature type="domain" description="Aminoacyl-tRNA synthetase class Ia" evidence="14">
    <location>
        <begin position="14"/>
        <end position="624"/>
    </location>
</feature>